<name>A0A3B4AB43_9GOBI</name>
<proteinExistence type="predicted"/>
<organism evidence="3 4">
    <name type="scientific">Periophthalmus magnuspinnatus</name>
    <dbReference type="NCBI Taxonomy" id="409849"/>
    <lineage>
        <taxon>Eukaryota</taxon>
        <taxon>Metazoa</taxon>
        <taxon>Chordata</taxon>
        <taxon>Craniata</taxon>
        <taxon>Vertebrata</taxon>
        <taxon>Euteleostomi</taxon>
        <taxon>Actinopterygii</taxon>
        <taxon>Neopterygii</taxon>
        <taxon>Teleostei</taxon>
        <taxon>Neoteleostei</taxon>
        <taxon>Acanthomorphata</taxon>
        <taxon>Gobiaria</taxon>
        <taxon>Gobiiformes</taxon>
        <taxon>Gobioidei</taxon>
        <taxon>Gobiidae</taxon>
        <taxon>Oxudercinae</taxon>
        <taxon>Periophthalmus</taxon>
    </lineage>
</organism>
<reference evidence="3" key="1">
    <citation type="submission" date="2025-08" db="UniProtKB">
        <authorList>
            <consortium name="Ensembl"/>
        </authorList>
    </citation>
    <scope>IDENTIFICATION</scope>
</reference>
<evidence type="ECO:0000313" key="3">
    <source>
        <dbReference type="Ensembl" id="ENSPMGP00000013930.1"/>
    </source>
</evidence>
<evidence type="ECO:0000256" key="1">
    <source>
        <dbReference type="ARBA" id="ARBA00022603"/>
    </source>
</evidence>
<dbReference type="Ensembl" id="ENSPMGT00000014866.1">
    <property type="protein sequence ID" value="ENSPMGP00000013930.1"/>
    <property type="gene ID" value="ENSPMGG00000011449.1"/>
</dbReference>
<keyword evidence="1" id="KW-0808">Transferase</keyword>
<keyword evidence="2" id="KW-0949">S-adenosyl-L-methionine</keyword>
<dbReference type="Pfam" id="PF10294">
    <property type="entry name" value="Methyltransf_16"/>
    <property type="match status" value="2"/>
</dbReference>
<dbReference type="InterPro" id="IPR019410">
    <property type="entry name" value="Methyltransf_16"/>
</dbReference>
<keyword evidence="1" id="KW-0489">Methyltransferase</keyword>
<keyword evidence="4" id="KW-1185">Reference proteome</keyword>
<evidence type="ECO:0000256" key="2">
    <source>
        <dbReference type="ARBA" id="ARBA00022691"/>
    </source>
</evidence>
<accession>A0A3B4AB43</accession>
<dbReference type="Gene3D" id="3.40.50.150">
    <property type="entry name" value="Vaccinia Virus protein VP39"/>
    <property type="match status" value="2"/>
</dbReference>
<dbReference type="SUPFAM" id="SSF53335">
    <property type="entry name" value="S-adenosyl-L-methionine-dependent methyltransferases"/>
    <property type="match status" value="1"/>
</dbReference>
<protein>
    <submittedName>
        <fullName evidence="3">Uncharacterized protein</fullName>
    </submittedName>
</protein>
<dbReference type="AlphaFoldDB" id="A0A3B4AB43"/>
<sequence length="185" mass="20853">MAEHESQKNYFIRKLEKNDGSCLKLNQCYMGDVGCVVWDAAIALAKYLETKKFIDSSKEMNAWAGKRVVELGAGTGAVGLMAASLGGEDVSDFLPHPHYILMADCIYYEQSVVPLVETLKLLAGPETCIICCYEQRTEGINPQIEKRYFELLKQSFSTEEIPLDQQDPDFSCPEIHILHVRKKLE</sequence>
<dbReference type="InterPro" id="IPR029063">
    <property type="entry name" value="SAM-dependent_MTases_sf"/>
</dbReference>
<dbReference type="GO" id="GO:0005829">
    <property type="term" value="C:cytosol"/>
    <property type="evidence" value="ECO:0007669"/>
    <property type="project" value="TreeGrafter"/>
</dbReference>
<dbReference type="PANTHER" id="PTHR14614:SF44">
    <property type="entry name" value="PROTEIN N-LYSINE METHYLTRANSFERASE METTL21D"/>
    <property type="match status" value="1"/>
</dbReference>
<dbReference type="GO" id="GO:0032259">
    <property type="term" value="P:methylation"/>
    <property type="evidence" value="ECO:0007669"/>
    <property type="project" value="UniProtKB-KW"/>
</dbReference>
<reference evidence="3" key="2">
    <citation type="submission" date="2025-09" db="UniProtKB">
        <authorList>
            <consortium name="Ensembl"/>
        </authorList>
    </citation>
    <scope>IDENTIFICATION</scope>
</reference>
<evidence type="ECO:0000313" key="4">
    <source>
        <dbReference type="Proteomes" id="UP000261520"/>
    </source>
</evidence>
<dbReference type="Proteomes" id="UP000261520">
    <property type="component" value="Unplaced"/>
</dbReference>
<dbReference type="GO" id="GO:0032991">
    <property type="term" value="C:protein-containing complex"/>
    <property type="evidence" value="ECO:0007669"/>
    <property type="project" value="TreeGrafter"/>
</dbReference>
<dbReference type="PANTHER" id="PTHR14614">
    <property type="entry name" value="HEPATOCELLULAR CARCINOMA-ASSOCIATED ANTIGEN"/>
    <property type="match status" value="1"/>
</dbReference>
<dbReference type="GO" id="GO:0008168">
    <property type="term" value="F:methyltransferase activity"/>
    <property type="evidence" value="ECO:0007669"/>
    <property type="project" value="UniProtKB-KW"/>
</dbReference>